<keyword evidence="3" id="KW-0597">Phosphoprotein</keyword>
<keyword evidence="10" id="KW-1133">Transmembrane helix</keyword>
<keyword evidence="7" id="KW-0067">ATP-binding</keyword>
<accession>A0A1H9QUJ0</accession>
<reference evidence="14" key="1">
    <citation type="submission" date="2016-10" db="EMBL/GenBank/DDBJ databases">
        <authorList>
            <person name="Varghese N."/>
            <person name="Submissions S."/>
        </authorList>
    </citation>
    <scope>NUCLEOTIDE SEQUENCE [LARGE SCALE GENOMIC DNA]</scope>
    <source>
        <strain evidence="14">CGMCC 4.6825</strain>
    </source>
</reference>
<dbReference type="Pfam" id="PF07730">
    <property type="entry name" value="HisKA_3"/>
    <property type="match status" value="1"/>
</dbReference>
<keyword evidence="10" id="KW-0472">Membrane</keyword>
<feature type="transmembrane region" description="Helical" evidence="10">
    <location>
        <begin position="112"/>
        <end position="141"/>
    </location>
</feature>
<evidence type="ECO:0000256" key="7">
    <source>
        <dbReference type="ARBA" id="ARBA00022840"/>
    </source>
</evidence>
<dbReference type="EC" id="2.7.13.3" evidence="2"/>
<dbReference type="InterPro" id="IPR036890">
    <property type="entry name" value="HATPase_C_sf"/>
</dbReference>
<feature type="transmembrane region" description="Helical" evidence="10">
    <location>
        <begin position="186"/>
        <end position="205"/>
    </location>
</feature>
<evidence type="ECO:0000313" key="14">
    <source>
        <dbReference type="Proteomes" id="UP000182841"/>
    </source>
</evidence>
<evidence type="ECO:0000256" key="3">
    <source>
        <dbReference type="ARBA" id="ARBA00022553"/>
    </source>
</evidence>
<evidence type="ECO:0000256" key="4">
    <source>
        <dbReference type="ARBA" id="ARBA00022679"/>
    </source>
</evidence>
<dbReference type="InterPro" id="IPR003594">
    <property type="entry name" value="HATPase_dom"/>
</dbReference>
<evidence type="ECO:0000256" key="8">
    <source>
        <dbReference type="ARBA" id="ARBA00023012"/>
    </source>
</evidence>
<evidence type="ECO:0000259" key="12">
    <source>
        <dbReference type="Pfam" id="PF07730"/>
    </source>
</evidence>
<feature type="transmembrane region" description="Helical" evidence="10">
    <location>
        <begin position="44"/>
        <end position="63"/>
    </location>
</feature>
<dbReference type="GO" id="GO:0000155">
    <property type="term" value="F:phosphorelay sensor kinase activity"/>
    <property type="evidence" value="ECO:0007669"/>
    <property type="project" value="InterPro"/>
</dbReference>
<dbReference type="AlphaFoldDB" id="A0A1H9QUJ0"/>
<evidence type="ECO:0000256" key="1">
    <source>
        <dbReference type="ARBA" id="ARBA00000085"/>
    </source>
</evidence>
<dbReference type="SUPFAM" id="SSF55874">
    <property type="entry name" value="ATPase domain of HSP90 chaperone/DNA topoisomerase II/histidine kinase"/>
    <property type="match status" value="1"/>
</dbReference>
<evidence type="ECO:0000259" key="11">
    <source>
        <dbReference type="Pfam" id="PF02518"/>
    </source>
</evidence>
<protein>
    <recommendedName>
        <fullName evidence="2">histidine kinase</fullName>
        <ecNumber evidence="2">2.7.13.3</ecNumber>
    </recommendedName>
</protein>
<dbReference type="GO" id="GO:0005524">
    <property type="term" value="F:ATP binding"/>
    <property type="evidence" value="ECO:0007669"/>
    <property type="project" value="UniProtKB-KW"/>
</dbReference>
<dbReference type="CDD" id="cd16917">
    <property type="entry name" value="HATPase_UhpB-NarQ-NarX-like"/>
    <property type="match status" value="1"/>
</dbReference>
<keyword evidence="8" id="KW-0902">Two-component regulatory system</keyword>
<keyword evidence="4" id="KW-0808">Transferase</keyword>
<organism evidence="13 14">
    <name type="scientific">Streptomyces qinglanensis</name>
    <dbReference type="NCBI Taxonomy" id="943816"/>
    <lineage>
        <taxon>Bacteria</taxon>
        <taxon>Bacillati</taxon>
        <taxon>Actinomycetota</taxon>
        <taxon>Actinomycetes</taxon>
        <taxon>Kitasatosporales</taxon>
        <taxon>Streptomycetaceae</taxon>
        <taxon>Streptomyces</taxon>
    </lineage>
</organism>
<keyword evidence="5" id="KW-0547">Nucleotide-binding</keyword>
<keyword evidence="14" id="KW-1185">Reference proteome</keyword>
<dbReference type="InterPro" id="IPR011712">
    <property type="entry name" value="Sig_transdc_His_kin_sub3_dim/P"/>
</dbReference>
<evidence type="ECO:0000256" key="2">
    <source>
        <dbReference type="ARBA" id="ARBA00012438"/>
    </source>
</evidence>
<evidence type="ECO:0000256" key="10">
    <source>
        <dbReference type="SAM" id="Phobius"/>
    </source>
</evidence>
<dbReference type="InterPro" id="IPR050482">
    <property type="entry name" value="Sensor_HK_TwoCompSys"/>
</dbReference>
<feature type="region of interest" description="Disordered" evidence="9">
    <location>
        <begin position="296"/>
        <end position="319"/>
    </location>
</feature>
<dbReference type="PANTHER" id="PTHR24421">
    <property type="entry name" value="NITRATE/NITRITE SENSOR PROTEIN NARX-RELATED"/>
    <property type="match status" value="1"/>
</dbReference>
<dbReference type="GO" id="GO:0046983">
    <property type="term" value="F:protein dimerization activity"/>
    <property type="evidence" value="ECO:0007669"/>
    <property type="project" value="InterPro"/>
</dbReference>
<dbReference type="EMBL" id="FOGO01000003">
    <property type="protein sequence ID" value="SER64100.1"/>
    <property type="molecule type" value="Genomic_DNA"/>
</dbReference>
<evidence type="ECO:0000313" key="13">
    <source>
        <dbReference type="EMBL" id="SER64100.1"/>
    </source>
</evidence>
<dbReference type="GO" id="GO:0016020">
    <property type="term" value="C:membrane"/>
    <property type="evidence" value="ECO:0007669"/>
    <property type="project" value="InterPro"/>
</dbReference>
<keyword evidence="6 13" id="KW-0418">Kinase</keyword>
<comment type="catalytic activity">
    <reaction evidence="1">
        <text>ATP + protein L-histidine = ADP + protein N-phospho-L-histidine.</text>
        <dbReference type="EC" id="2.7.13.3"/>
    </reaction>
</comment>
<name>A0A1H9QUJ0_9ACTN</name>
<keyword evidence="10" id="KW-0812">Transmembrane</keyword>
<evidence type="ECO:0000256" key="9">
    <source>
        <dbReference type="SAM" id="MobiDB-lite"/>
    </source>
</evidence>
<dbReference type="Gene3D" id="3.30.565.10">
    <property type="entry name" value="Histidine kinase-like ATPase, C-terminal domain"/>
    <property type="match status" value="1"/>
</dbReference>
<feature type="transmembrane region" description="Helical" evidence="10">
    <location>
        <begin position="86"/>
        <end position="105"/>
    </location>
</feature>
<dbReference type="PANTHER" id="PTHR24421:SF10">
    <property type="entry name" value="NITRATE_NITRITE SENSOR PROTEIN NARQ"/>
    <property type="match status" value="1"/>
</dbReference>
<feature type="domain" description="Signal transduction histidine kinase subgroup 3 dimerisation and phosphoacceptor" evidence="12">
    <location>
        <begin position="234"/>
        <end position="296"/>
    </location>
</feature>
<dbReference type="Gene3D" id="1.20.5.1930">
    <property type="match status" value="1"/>
</dbReference>
<evidence type="ECO:0000256" key="6">
    <source>
        <dbReference type="ARBA" id="ARBA00022777"/>
    </source>
</evidence>
<dbReference type="Pfam" id="PF02518">
    <property type="entry name" value="HATPase_c"/>
    <property type="match status" value="1"/>
</dbReference>
<dbReference type="Proteomes" id="UP000182841">
    <property type="component" value="Unassembled WGS sequence"/>
</dbReference>
<gene>
    <name evidence="13" type="ORF">SAMN05421870_103123</name>
</gene>
<proteinExistence type="predicted"/>
<sequence>MRGAGLPGENGPMDTAPVAARLSDGIALLRRPTGPPPCPARRNLVFDVLLALVIGGVVLHWAVHNGAEQLRNSPDGIATLVLGPEVGIEITVVALTVLAWAPLVLRRRHPLAVLWIVTAAAVLTPAGAQRITFYAIVIAAYTAAVYSPYRAATLLSLPVTVCTIGTDEHTRIMGAMTSPPIVPTQYVPLLILIPLIFAANGMRTWKLRTAASQDRVSALERERAEELRRATEQERARIARELHDVVTHNVSMMTIQAGAARKVMDLAPDEAREALLAVEAAGRSALAELRHTMGLLTMDEPPDPDQPTAPDLTPQPGLDQLDSLVDRMRHTGVPVTLTTSGTPREVPSGIGLTAYRVVQEALTNTVKHAHGAQATVSVDYADDHLKVEIADTGGASSAAAAATGNGRGLLGLRERLSVYDGALHTGRRLTGGYRVRAHIPLPPVETV</sequence>
<feature type="domain" description="Histidine kinase/HSP90-like ATPase" evidence="11">
    <location>
        <begin position="353"/>
        <end position="442"/>
    </location>
</feature>
<evidence type="ECO:0000256" key="5">
    <source>
        <dbReference type="ARBA" id="ARBA00022741"/>
    </source>
</evidence>